<feature type="transmembrane region" description="Helical" evidence="8">
    <location>
        <begin position="568"/>
        <end position="585"/>
    </location>
</feature>
<feature type="transmembrane region" description="Helical" evidence="8">
    <location>
        <begin position="448"/>
        <end position="467"/>
    </location>
</feature>
<dbReference type="Pfam" id="PF02714">
    <property type="entry name" value="RSN1_7TM"/>
    <property type="match status" value="1"/>
</dbReference>
<evidence type="ECO:0000256" key="3">
    <source>
        <dbReference type="ARBA" id="ARBA00022448"/>
    </source>
</evidence>
<accession>A0A9W9YYQ5</accession>
<feature type="domain" description="CSC1/OSCA1-like 7TM region" evidence="9">
    <location>
        <begin position="353"/>
        <end position="624"/>
    </location>
</feature>
<keyword evidence="5 8" id="KW-1133">Transmembrane helix</keyword>
<evidence type="ECO:0000256" key="5">
    <source>
        <dbReference type="ARBA" id="ARBA00022989"/>
    </source>
</evidence>
<feature type="transmembrane region" description="Helical" evidence="8">
    <location>
        <begin position="355"/>
        <end position="374"/>
    </location>
</feature>
<dbReference type="GO" id="GO:0005886">
    <property type="term" value="C:plasma membrane"/>
    <property type="evidence" value="ECO:0007669"/>
    <property type="project" value="TreeGrafter"/>
</dbReference>
<comment type="caution">
    <text evidence="12">The sequence shown here is derived from an EMBL/GenBank/DDBJ whole genome shotgun (WGS) entry which is preliminary data.</text>
</comment>
<comment type="similarity">
    <text evidence="2">Belongs to the CSC1 (TC 1.A.17) family.</text>
</comment>
<evidence type="ECO:0000256" key="8">
    <source>
        <dbReference type="SAM" id="Phobius"/>
    </source>
</evidence>
<evidence type="ECO:0000256" key="7">
    <source>
        <dbReference type="SAM" id="MobiDB-lite"/>
    </source>
</evidence>
<dbReference type="PANTHER" id="PTHR13018">
    <property type="entry name" value="PROBABLE MEMBRANE PROTEIN DUF221-RELATED"/>
    <property type="match status" value="1"/>
</dbReference>
<organism evidence="12 13">
    <name type="scientific">Desmophyllum pertusum</name>
    <dbReference type="NCBI Taxonomy" id="174260"/>
    <lineage>
        <taxon>Eukaryota</taxon>
        <taxon>Metazoa</taxon>
        <taxon>Cnidaria</taxon>
        <taxon>Anthozoa</taxon>
        <taxon>Hexacorallia</taxon>
        <taxon>Scleractinia</taxon>
        <taxon>Caryophylliina</taxon>
        <taxon>Caryophylliidae</taxon>
        <taxon>Desmophyllum</taxon>
    </lineage>
</organism>
<dbReference type="EMBL" id="MU826850">
    <property type="protein sequence ID" value="KAJ7371194.1"/>
    <property type="molecule type" value="Genomic_DNA"/>
</dbReference>
<dbReference type="Pfam" id="PF13967">
    <property type="entry name" value="RSN1_TM"/>
    <property type="match status" value="1"/>
</dbReference>
<sequence>MANGTNDNGTNPEEATDTTNKFISALILNLIIALICLIIFCLLRQKHKIIYAPRQLLVETLAPGKRTESFFSWVIPAFVVKDDEVFQYAGIDALVHMRFLKLCFKIALVLMPYGIIVLIPVNYFGGGDLSGLDRIALSNIAVKSQKVWAHVVAAWVYTLIICYLLYQEWKAFIIYRQRFLSQGMGQQYAVMVRDLPAKLKDQKSLKNHLQEIFPDQVEDVVIVEDLAKWQDLVNERDALKWKLEHANAVHEKTEERPTHRKFCCCGAKLDSITQFETELEAVQTKLDAETEKKHTLLPSSFVVFRSLRASSLATQAKWDPSPLAIDVTPAPSCLVLSGITSLLDFGKGTTKVRTVLVYALVFLLVLFWTVPVAFTSTLIELQNLTKIAPFLKPVLNLNTFVKGAIEGFLSGLALIIFFAILPLIMQLFSKLEGIPSQSEVDRSVLGKLFIFMIVNKFLFLTFAGSALNKMKEMMDNPSQIPSFLAEALPSQAVFFICFIMLATLTGYALQLLRIVPLILVSIKRKWLAKTPREDKLAWKPPAILYDRVFANHLFILMVGLSYSALAPIITPFVAMYFGFGYIVWMHQTLSIYMPAYSNGGMMWPRVFNRMIVATVLFQFLMFGVIGLKQSYAASMLLLPLPVITILFYFVILQHYIRPSANLSLSTAHELEEPASNFIQDVAKCYTRTQGVPPPVPESLTTEENGAPEEINETAASELETSLPMIETTEKNKENV</sequence>
<dbReference type="InterPro" id="IPR003864">
    <property type="entry name" value="CSC1/OSCA1-like_7TM"/>
</dbReference>
<dbReference type="AlphaFoldDB" id="A0A9W9YYQ5"/>
<evidence type="ECO:0000256" key="4">
    <source>
        <dbReference type="ARBA" id="ARBA00022692"/>
    </source>
</evidence>
<evidence type="ECO:0000256" key="6">
    <source>
        <dbReference type="ARBA" id="ARBA00023136"/>
    </source>
</evidence>
<dbReference type="PANTHER" id="PTHR13018:SF5">
    <property type="entry name" value="RE44586P"/>
    <property type="match status" value="1"/>
</dbReference>
<feature type="transmembrane region" description="Helical" evidence="8">
    <location>
        <begin position="22"/>
        <end position="43"/>
    </location>
</feature>
<feature type="transmembrane region" description="Helical" evidence="8">
    <location>
        <begin position="147"/>
        <end position="166"/>
    </location>
</feature>
<evidence type="ECO:0000313" key="12">
    <source>
        <dbReference type="EMBL" id="KAJ7371194.1"/>
    </source>
</evidence>
<dbReference type="InterPro" id="IPR045122">
    <property type="entry name" value="Csc1-like"/>
</dbReference>
<feature type="transmembrane region" description="Helical" evidence="8">
    <location>
        <begin position="492"/>
        <end position="522"/>
    </location>
</feature>
<feature type="region of interest" description="Disordered" evidence="7">
    <location>
        <begin position="689"/>
        <end position="735"/>
    </location>
</feature>
<feature type="transmembrane region" description="Helical" evidence="8">
    <location>
        <begin position="606"/>
        <end position="625"/>
    </location>
</feature>
<dbReference type="InterPro" id="IPR032880">
    <property type="entry name" value="CSC1/OSCA1-like_N"/>
</dbReference>
<dbReference type="GO" id="GO:0005227">
    <property type="term" value="F:calcium-activated cation channel activity"/>
    <property type="evidence" value="ECO:0007669"/>
    <property type="project" value="InterPro"/>
</dbReference>
<feature type="domain" description="CSC1/OSCA1-like N-terminal transmembrane" evidence="10">
    <location>
        <begin position="22"/>
        <end position="168"/>
    </location>
</feature>
<evidence type="ECO:0000259" key="9">
    <source>
        <dbReference type="Pfam" id="PF02714"/>
    </source>
</evidence>
<protein>
    <submittedName>
        <fullName evidence="12">Transmembrane protein 63C</fullName>
    </submittedName>
</protein>
<keyword evidence="3" id="KW-0813">Transport</keyword>
<evidence type="ECO:0000313" key="13">
    <source>
        <dbReference type="Proteomes" id="UP001163046"/>
    </source>
</evidence>
<dbReference type="InterPro" id="IPR027815">
    <property type="entry name" value="CSC1/OSCA1-like_cyt"/>
</dbReference>
<evidence type="ECO:0000259" key="11">
    <source>
        <dbReference type="Pfam" id="PF14703"/>
    </source>
</evidence>
<feature type="transmembrane region" description="Helical" evidence="8">
    <location>
        <begin position="407"/>
        <end position="428"/>
    </location>
</feature>
<dbReference type="OrthoDB" id="5973102at2759"/>
<dbReference type="Pfam" id="PF14703">
    <property type="entry name" value="PHM7_cyt"/>
    <property type="match status" value="1"/>
</dbReference>
<feature type="domain" description="CSC1/OSCA1-like cytosolic" evidence="11">
    <location>
        <begin position="187"/>
        <end position="331"/>
    </location>
</feature>
<proteinExistence type="inferred from homology"/>
<keyword evidence="4 8" id="KW-0812">Transmembrane</keyword>
<evidence type="ECO:0000259" key="10">
    <source>
        <dbReference type="Pfam" id="PF13967"/>
    </source>
</evidence>
<gene>
    <name evidence="12" type="primary">TMEM63C_2</name>
    <name evidence="12" type="ORF">OS493_027304</name>
</gene>
<reference evidence="12" key="1">
    <citation type="submission" date="2023-01" db="EMBL/GenBank/DDBJ databases">
        <title>Genome assembly of the deep-sea coral Lophelia pertusa.</title>
        <authorList>
            <person name="Herrera S."/>
            <person name="Cordes E."/>
        </authorList>
    </citation>
    <scope>NUCLEOTIDE SEQUENCE</scope>
    <source>
        <strain evidence="12">USNM1676648</strain>
        <tissue evidence="12">Polyp</tissue>
    </source>
</reference>
<keyword evidence="6 8" id="KW-0472">Membrane</keyword>
<feature type="transmembrane region" description="Helical" evidence="8">
    <location>
        <begin position="631"/>
        <end position="651"/>
    </location>
</feature>
<evidence type="ECO:0000256" key="1">
    <source>
        <dbReference type="ARBA" id="ARBA00004141"/>
    </source>
</evidence>
<keyword evidence="13" id="KW-1185">Reference proteome</keyword>
<feature type="transmembrane region" description="Helical" evidence="8">
    <location>
        <begin position="102"/>
        <end position="124"/>
    </location>
</feature>
<comment type="subcellular location">
    <subcellularLocation>
        <location evidence="1">Membrane</location>
        <topology evidence="1">Multi-pass membrane protein</topology>
    </subcellularLocation>
</comment>
<name>A0A9W9YYQ5_9CNID</name>
<evidence type="ECO:0000256" key="2">
    <source>
        <dbReference type="ARBA" id="ARBA00007779"/>
    </source>
</evidence>
<dbReference type="Proteomes" id="UP001163046">
    <property type="component" value="Unassembled WGS sequence"/>
</dbReference>